<keyword evidence="1" id="KW-0812">Transmembrane</keyword>
<feature type="transmembrane region" description="Helical" evidence="1">
    <location>
        <begin position="16"/>
        <end position="38"/>
    </location>
</feature>
<name>A0A0J8VBH1_9GAMM</name>
<sequence length="605" mass="67294">MGTNLHDVMNFITSTLFIYVYCGLIVVIAIWCSGSFWFRFSPVKRSLKNALEKTQSTPRNKLEFPEYYYELRDWMHADQYLKDSWREFEETLLLPGEDFDDDKEVIMNTHLPSVYFNQKNLLLPNINMRFYNALPNILTGLGIVGTFIGLTVGISLAAPGLNSNNINDAKEALNILLDGASLAFITSIVGLLTSLLFSTYEKKYIHLFNSSCQKLNSELDARVEYFSAERLASKNLAESQKQSTALQSFANDLAVSLGQVIEQHVTQPMIKAIDELRNDQKSASDETVTKVMGEFADKIAGAAGDEMKAFASTIKTMSDSLESQVESLTKGQEDMQKAAQNAVTNMSDAMSEGSKKINAGIDQAVDALLESVEKSIDNVTLQLDIASQKLADNLKDGLQEFEGILGKLKETATQYQTMTEANRTLYGEISQSIEIIGELSEKANQTNLDFQQTATTFQNYIQSLNRTSTQLSESTTSVDSTLKTLQEVQEEMSDIWKDYEERFSGLDTTLENVFKNVSTGLERYATQTDEYILGLDKHASDVVQSLAAATQEISEAVESLGEALDSRTEIFESSINTIANSAEAKLKGFEVDLRAMARTSFQPEQ</sequence>
<evidence type="ECO:0000313" key="3">
    <source>
        <dbReference type="Proteomes" id="UP000240481"/>
    </source>
</evidence>
<evidence type="ECO:0000256" key="1">
    <source>
        <dbReference type="SAM" id="Phobius"/>
    </source>
</evidence>
<dbReference type="EMBL" id="PYLZ01000002">
    <property type="protein sequence ID" value="PSW26011.1"/>
    <property type="molecule type" value="Genomic_DNA"/>
</dbReference>
<dbReference type="Proteomes" id="UP000240481">
    <property type="component" value="Unassembled WGS sequence"/>
</dbReference>
<keyword evidence="1" id="KW-0472">Membrane</keyword>
<proteinExistence type="predicted"/>
<dbReference type="Gene3D" id="1.20.120.20">
    <property type="entry name" value="Apolipoprotein"/>
    <property type="match status" value="1"/>
</dbReference>
<dbReference type="AlphaFoldDB" id="A0A0J8VBH1"/>
<comment type="caution">
    <text evidence="2">The sequence shown here is derived from an EMBL/GenBank/DDBJ whole genome shotgun (WGS) entry which is preliminary data.</text>
</comment>
<dbReference type="NCBIfam" id="NF033915">
    <property type="entry name" value="antiphage_ZorA_2"/>
    <property type="match status" value="1"/>
</dbReference>
<protein>
    <recommendedName>
        <fullName evidence="4">MotA/TolQ/ExbB proton channel domain-containing protein</fullName>
    </recommendedName>
</protein>
<keyword evidence="3" id="KW-1185">Reference proteome</keyword>
<feature type="transmembrane region" description="Helical" evidence="1">
    <location>
        <begin position="179"/>
        <end position="200"/>
    </location>
</feature>
<dbReference type="OrthoDB" id="5901855at2"/>
<reference evidence="2 3" key="1">
    <citation type="submission" date="2018-01" db="EMBL/GenBank/DDBJ databases">
        <title>Whole genome sequencing of Histamine producing bacteria.</title>
        <authorList>
            <person name="Butler K."/>
        </authorList>
    </citation>
    <scope>NUCLEOTIDE SEQUENCE [LARGE SCALE GENOMIC DNA]</scope>
    <source>
        <strain evidence="2 3">DSM 24669</strain>
    </source>
</reference>
<evidence type="ECO:0008006" key="4">
    <source>
        <dbReference type="Google" id="ProtNLM"/>
    </source>
</evidence>
<keyword evidence="1" id="KW-1133">Transmembrane helix</keyword>
<evidence type="ECO:0000313" key="2">
    <source>
        <dbReference type="EMBL" id="PSW26011.1"/>
    </source>
</evidence>
<organism evidence="2 3">
    <name type="scientific">Photobacterium swingsii</name>
    <dbReference type="NCBI Taxonomy" id="680026"/>
    <lineage>
        <taxon>Bacteria</taxon>
        <taxon>Pseudomonadati</taxon>
        <taxon>Pseudomonadota</taxon>
        <taxon>Gammaproteobacteria</taxon>
        <taxon>Vibrionales</taxon>
        <taxon>Vibrionaceae</taxon>
        <taxon>Photobacterium</taxon>
    </lineage>
</organism>
<accession>A0A0J8VBH1</accession>
<dbReference type="STRING" id="680026.AB733_15535"/>
<dbReference type="RefSeq" id="WP_048899585.1">
    <property type="nucleotide sequence ID" value="NZ_AP024852.1"/>
</dbReference>
<gene>
    <name evidence="2" type="ORF">C9I94_05520</name>
</gene>
<feature type="transmembrane region" description="Helical" evidence="1">
    <location>
        <begin position="137"/>
        <end position="159"/>
    </location>
</feature>